<dbReference type="AlphaFoldDB" id="A0AAE3W9D6"/>
<feature type="region of interest" description="Disordered" evidence="1">
    <location>
        <begin position="30"/>
        <end position="61"/>
    </location>
</feature>
<dbReference type="Proteomes" id="UP001240236">
    <property type="component" value="Unassembled WGS sequence"/>
</dbReference>
<keyword evidence="5" id="KW-1185">Reference proteome</keyword>
<organism evidence="4 5">
    <name type="scientific">Catenuloplanes indicus</name>
    <dbReference type="NCBI Taxonomy" id="137267"/>
    <lineage>
        <taxon>Bacteria</taxon>
        <taxon>Bacillati</taxon>
        <taxon>Actinomycetota</taxon>
        <taxon>Actinomycetes</taxon>
        <taxon>Micromonosporales</taxon>
        <taxon>Micromonosporaceae</taxon>
        <taxon>Catenuloplanes</taxon>
    </lineage>
</organism>
<evidence type="ECO:0000256" key="1">
    <source>
        <dbReference type="SAM" id="MobiDB-lite"/>
    </source>
</evidence>
<dbReference type="InterPro" id="IPR025326">
    <property type="entry name" value="DUF4232"/>
</dbReference>
<proteinExistence type="predicted"/>
<feature type="chain" id="PRO_5042188232" description="DUF4232 domain-containing protein" evidence="2">
    <location>
        <begin position="27"/>
        <end position="203"/>
    </location>
</feature>
<feature type="domain" description="DUF4232" evidence="3">
    <location>
        <begin position="62"/>
        <end position="186"/>
    </location>
</feature>
<protein>
    <recommendedName>
        <fullName evidence="3">DUF4232 domain-containing protein</fullName>
    </recommendedName>
</protein>
<sequence length="203" mass="19963">MRRPDRRRPFRVVAAAALLCTVAACGGDPGEETEAASGAASGTATRSAAPAPAGSAAGGEACTGEDVTAAATVQDAGVALLAITNASDRPCTLDGWPTLGLRAADDSALKVPVEEVQQPGPATPTALDPGETAFAGFKWTICDLGAAGCAVATTLTVMPPGGGTPVNATLTGVEGGDQAVERLPVSGLRVGTIQPSTQGVVAW</sequence>
<dbReference type="Pfam" id="PF14016">
    <property type="entry name" value="DUF4232"/>
    <property type="match status" value="1"/>
</dbReference>
<keyword evidence="2" id="KW-0732">Signal</keyword>
<comment type="caution">
    <text evidence="4">The sequence shown here is derived from an EMBL/GenBank/DDBJ whole genome shotgun (WGS) entry which is preliminary data.</text>
</comment>
<feature type="signal peptide" evidence="2">
    <location>
        <begin position="1"/>
        <end position="26"/>
    </location>
</feature>
<gene>
    <name evidence="4" type="ORF">J2S42_007554</name>
</gene>
<name>A0AAE3W9D6_9ACTN</name>
<evidence type="ECO:0000313" key="5">
    <source>
        <dbReference type="Proteomes" id="UP001240236"/>
    </source>
</evidence>
<feature type="compositionally biased region" description="Low complexity" evidence="1">
    <location>
        <begin position="35"/>
        <end position="60"/>
    </location>
</feature>
<dbReference type="RefSeq" id="WP_307247214.1">
    <property type="nucleotide sequence ID" value="NZ_JAUSUZ010000001.1"/>
</dbReference>
<accession>A0AAE3W9D6</accession>
<evidence type="ECO:0000259" key="3">
    <source>
        <dbReference type="Pfam" id="PF14016"/>
    </source>
</evidence>
<dbReference type="PROSITE" id="PS51257">
    <property type="entry name" value="PROKAR_LIPOPROTEIN"/>
    <property type="match status" value="1"/>
</dbReference>
<evidence type="ECO:0000313" key="4">
    <source>
        <dbReference type="EMBL" id="MDQ0370885.1"/>
    </source>
</evidence>
<reference evidence="4 5" key="1">
    <citation type="submission" date="2023-07" db="EMBL/GenBank/DDBJ databases">
        <title>Sequencing the genomes of 1000 actinobacteria strains.</title>
        <authorList>
            <person name="Klenk H.-P."/>
        </authorList>
    </citation>
    <scope>NUCLEOTIDE SEQUENCE [LARGE SCALE GENOMIC DNA]</scope>
    <source>
        <strain evidence="4 5">DSM 44709</strain>
    </source>
</reference>
<dbReference type="EMBL" id="JAUSUZ010000001">
    <property type="protein sequence ID" value="MDQ0370885.1"/>
    <property type="molecule type" value="Genomic_DNA"/>
</dbReference>
<evidence type="ECO:0000256" key="2">
    <source>
        <dbReference type="SAM" id="SignalP"/>
    </source>
</evidence>